<dbReference type="GO" id="GO:0047624">
    <property type="term" value="F:adenosine-tetraphosphatase activity"/>
    <property type="evidence" value="ECO:0007669"/>
    <property type="project" value="UniProtKB-EC"/>
</dbReference>
<protein>
    <submittedName>
        <fullName evidence="9">ATP synthase subunit gamma</fullName>
        <ecNumber evidence="9">3.6.1.14</ecNumber>
    </submittedName>
</protein>
<dbReference type="GO" id="GO:0045259">
    <property type="term" value="C:proton-transporting ATP synthase complex"/>
    <property type="evidence" value="ECO:0007669"/>
    <property type="project" value="UniProtKB-KW"/>
</dbReference>
<evidence type="ECO:0000256" key="6">
    <source>
        <dbReference type="ARBA" id="ARBA00023136"/>
    </source>
</evidence>
<evidence type="ECO:0000256" key="7">
    <source>
        <dbReference type="ARBA" id="ARBA00023196"/>
    </source>
</evidence>
<proteinExistence type="inferred from homology"/>
<dbReference type="PANTHER" id="PTHR11693">
    <property type="entry name" value="ATP SYNTHASE GAMMA CHAIN"/>
    <property type="match status" value="1"/>
</dbReference>
<dbReference type="InterPro" id="IPR000131">
    <property type="entry name" value="ATP_synth_F1_gsu"/>
</dbReference>
<keyword evidence="6" id="KW-0472">Membrane</keyword>
<reference evidence="10" key="1">
    <citation type="journal article" date="2013" name="Nat. Biotechnol.">
        <title>Chinese hamster genome sequenced from sorted chromosomes.</title>
        <authorList>
            <person name="Brinkrolf K."/>
            <person name="Rupp O."/>
            <person name="Laux H."/>
            <person name="Kollin F."/>
            <person name="Ernst W."/>
            <person name="Linke B."/>
            <person name="Kofler R."/>
            <person name="Romand S."/>
            <person name="Hesse F."/>
            <person name="Budach W.E."/>
            <person name="Galosy S."/>
            <person name="Muller D."/>
            <person name="Noll T."/>
            <person name="Wienberg J."/>
            <person name="Jostock T."/>
            <person name="Leonard M."/>
            <person name="Grillari J."/>
            <person name="Tauch A."/>
            <person name="Goesmann A."/>
            <person name="Helk B."/>
            <person name="Mott J.E."/>
            <person name="Puhler A."/>
            <person name="Borth N."/>
        </authorList>
    </citation>
    <scope>NUCLEOTIDE SEQUENCE [LARGE SCALE GENOMIC DNA]</scope>
    <source>
        <strain evidence="10">17A/GY</strain>
    </source>
</reference>
<evidence type="ECO:0000256" key="5">
    <source>
        <dbReference type="ARBA" id="ARBA00023065"/>
    </source>
</evidence>
<gene>
    <name evidence="9" type="ORF">H671_xg20428</name>
</gene>
<name>A0A061I042_CRIGR</name>
<dbReference type="Proteomes" id="UP000030759">
    <property type="component" value="Unassembled WGS sequence"/>
</dbReference>
<evidence type="ECO:0000313" key="10">
    <source>
        <dbReference type="Proteomes" id="UP000030759"/>
    </source>
</evidence>
<comment type="subcellular location">
    <subcellularLocation>
        <location evidence="1">Membrane</location>
        <topology evidence="1">Peripheral membrane protein</topology>
    </subcellularLocation>
</comment>
<dbReference type="GO" id="GO:0046933">
    <property type="term" value="F:proton-transporting ATP synthase activity, rotational mechanism"/>
    <property type="evidence" value="ECO:0007669"/>
    <property type="project" value="InterPro"/>
</dbReference>
<dbReference type="PRINTS" id="PR00126">
    <property type="entry name" value="ATPASEGAMMA"/>
</dbReference>
<dbReference type="EC" id="3.6.1.14" evidence="9"/>
<evidence type="ECO:0000256" key="4">
    <source>
        <dbReference type="ARBA" id="ARBA00022781"/>
    </source>
</evidence>
<dbReference type="PANTHER" id="PTHR11693:SF22">
    <property type="entry name" value="ATP SYNTHASE SUBUNIT GAMMA, MITOCHONDRIAL"/>
    <property type="match status" value="1"/>
</dbReference>
<keyword evidence="7" id="KW-0139">CF(1)</keyword>
<dbReference type="AlphaFoldDB" id="A0A061I042"/>
<keyword evidence="3" id="KW-0813">Transport</keyword>
<comment type="similarity">
    <text evidence="2">Belongs to the ATPase gamma chain family.</text>
</comment>
<organism evidence="9 10">
    <name type="scientific">Cricetulus griseus</name>
    <name type="common">Chinese hamster</name>
    <name type="synonym">Cricetulus barabensis griseus</name>
    <dbReference type="NCBI Taxonomy" id="10029"/>
    <lineage>
        <taxon>Eukaryota</taxon>
        <taxon>Metazoa</taxon>
        <taxon>Chordata</taxon>
        <taxon>Craniata</taxon>
        <taxon>Vertebrata</taxon>
        <taxon>Euteleostomi</taxon>
        <taxon>Mammalia</taxon>
        <taxon>Eutheria</taxon>
        <taxon>Euarchontoglires</taxon>
        <taxon>Glires</taxon>
        <taxon>Rodentia</taxon>
        <taxon>Myomorpha</taxon>
        <taxon>Muroidea</taxon>
        <taxon>Cricetidae</taxon>
        <taxon>Cricetinae</taxon>
        <taxon>Cricetulus</taxon>
    </lineage>
</organism>
<evidence type="ECO:0000256" key="2">
    <source>
        <dbReference type="ARBA" id="ARBA00007681"/>
    </source>
</evidence>
<accession>A0A061I042</accession>
<dbReference type="Gene3D" id="1.10.287.80">
    <property type="entry name" value="ATP synthase, gamma subunit, helix hairpin domain"/>
    <property type="match status" value="1"/>
</dbReference>
<keyword evidence="4" id="KW-0375">Hydrogen ion transport</keyword>
<keyword evidence="5" id="KW-0406">Ion transport</keyword>
<evidence type="ECO:0000256" key="3">
    <source>
        <dbReference type="ARBA" id="ARBA00022448"/>
    </source>
</evidence>
<dbReference type="Pfam" id="PF00231">
    <property type="entry name" value="ATP-synt"/>
    <property type="match status" value="1"/>
</dbReference>
<evidence type="ECO:0000256" key="1">
    <source>
        <dbReference type="ARBA" id="ARBA00004170"/>
    </source>
</evidence>
<keyword evidence="8" id="KW-0066">ATP synthesis</keyword>
<dbReference type="SUPFAM" id="SSF52943">
    <property type="entry name" value="ATP synthase (F1-ATPase), gamma subunit"/>
    <property type="match status" value="1"/>
</dbReference>
<evidence type="ECO:0000256" key="8">
    <source>
        <dbReference type="ARBA" id="ARBA00023310"/>
    </source>
</evidence>
<sequence length="195" mass="22133">MKRSIGALRRIEINAFSGFCNKDSVFACICSNIDVKKVGLLLFRLLHGSELIFMVVCAKQFKYSLRYFFELIRLLHSGYEFDEGAIIFNQFKSAVSYKTEEKPPLSLNIITTAESMSIEDGIVADMLQNYQKSNLYIYLKESATNERTARMTAMDNASKNASDMINKLMLMFNFPRLAIITKELIEITSAAASQD</sequence>
<dbReference type="EMBL" id="KE685632">
    <property type="protein sequence ID" value="ERE65218.1"/>
    <property type="molecule type" value="Genomic_DNA"/>
</dbReference>
<keyword evidence="9" id="KW-0378">Hydrolase</keyword>
<dbReference type="InterPro" id="IPR035968">
    <property type="entry name" value="ATP_synth_F1_ATPase_gsu"/>
</dbReference>
<evidence type="ECO:0000313" key="9">
    <source>
        <dbReference type="EMBL" id="ERE65218.1"/>
    </source>
</evidence>